<protein>
    <submittedName>
        <fullName evidence="2">Uncharacterized protein</fullName>
    </submittedName>
</protein>
<comment type="caution">
    <text evidence="2">The sequence shown here is derived from an EMBL/GenBank/DDBJ whole genome shotgun (WGS) entry which is preliminary data.</text>
</comment>
<name>A0A8X6WWN5_9ARAC</name>
<gene>
    <name evidence="2" type="ORF">TNIN_172211</name>
</gene>
<reference evidence="2" key="1">
    <citation type="submission" date="2020-08" db="EMBL/GenBank/DDBJ databases">
        <title>Multicomponent nature underlies the extraordinary mechanical properties of spider dragline silk.</title>
        <authorList>
            <person name="Kono N."/>
            <person name="Nakamura H."/>
            <person name="Mori M."/>
            <person name="Yoshida Y."/>
            <person name="Ohtoshi R."/>
            <person name="Malay A.D."/>
            <person name="Moran D.A.P."/>
            <person name="Tomita M."/>
            <person name="Numata K."/>
            <person name="Arakawa K."/>
        </authorList>
    </citation>
    <scope>NUCLEOTIDE SEQUENCE</scope>
</reference>
<proteinExistence type="predicted"/>
<feature type="compositionally biased region" description="Polar residues" evidence="1">
    <location>
        <begin position="37"/>
        <end position="75"/>
    </location>
</feature>
<keyword evidence="3" id="KW-1185">Reference proteome</keyword>
<dbReference type="Proteomes" id="UP000886998">
    <property type="component" value="Unassembled WGS sequence"/>
</dbReference>
<dbReference type="EMBL" id="BMAV01002672">
    <property type="protein sequence ID" value="GFY41789.1"/>
    <property type="molecule type" value="Genomic_DNA"/>
</dbReference>
<feature type="region of interest" description="Disordered" evidence="1">
    <location>
        <begin position="22"/>
        <end position="107"/>
    </location>
</feature>
<organism evidence="2 3">
    <name type="scientific">Trichonephila inaurata madagascariensis</name>
    <dbReference type="NCBI Taxonomy" id="2747483"/>
    <lineage>
        <taxon>Eukaryota</taxon>
        <taxon>Metazoa</taxon>
        <taxon>Ecdysozoa</taxon>
        <taxon>Arthropoda</taxon>
        <taxon>Chelicerata</taxon>
        <taxon>Arachnida</taxon>
        <taxon>Araneae</taxon>
        <taxon>Araneomorphae</taxon>
        <taxon>Entelegynae</taxon>
        <taxon>Araneoidea</taxon>
        <taxon>Nephilidae</taxon>
        <taxon>Trichonephila</taxon>
        <taxon>Trichonephila inaurata</taxon>
    </lineage>
</organism>
<sequence length="107" mass="12602">MPPQCYRCQEFFHHSRLCNRAPNVSNAREPSHRRMQKSQNPQQNVKLRWTSPSQFQDAPTTQSTEKQSLQLTNLKTFDGESQGKTQKATPHQQKATPTPRQWRKYYT</sequence>
<evidence type="ECO:0000313" key="3">
    <source>
        <dbReference type="Proteomes" id="UP000886998"/>
    </source>
</evidence>
<dbReference type="AlphaFoldDB" id="A0A8X6WWN5"/>
<evidence type="ECO:0000256" key="1">
    <source>
        <dbReference type="SAM" id="MobiDB-lite"/>
    </source>
</evidence>
<accession>A0A8X6WWN5</accession>
<evidence type="ECO:0000313" key="2">
    <source>
        <dbReference type="EMBL" id="GFY41789.1"/>
    </source>
</evidence>
<feature type="compositionally biased region" description="Polar residues" evidence="1">
    <location>
        <begin position="82"/>
        <end position="99"/>
    </location>
</feature>